<evidence type="ECO:0000256" key="1">
    <source>
        <dbReference type="ARBA" id="ARBA00001255"/>
    </source>
</evidence>
<dbReference type="InterPro" id="IPR011050">
    <property type="entry name" value="Pectin_lyase_fold/virulence"/>
</dbReference>
<protein>
    <recommendedName>
        <fullName evidence="13">Right handed beta helix region</fullName>
    </recommendedName>
</protein>
<dbReference type="EMBL" id="JAVDTX010000002">
    <property type="protein sequence ID" value="MDR6844691.1"/>
    <property type="molecule type" value="Genomic_DNA"/>
</dbReference>
<evidence type="ECO:0000259" key="10">
    <source>
        <dbReference type="Pfam" id="PF23764"/>
    </source>
</evidence>
<reference evidence="11 12" key="1">
    <citation type="submission" date="2023-07" db="EMBL/GenBank/DDBJ databases">
        <title>Sorghum-associated microbial communities from plants grown in Nebraska, USA.</title>
        <authorList>
            <person name="Schachtman D."/>
        </authorList>
    </citation>
    <scope>NUCLEOTIDE SEQUENCE [LARGE SCALE GENOMIC DNA]</scope>
    <source>
        <strain evidence="11 12">BE124</strain>
    </source>
</reference>
<evidence type="ECO:0008006" key="13">
    <source>
        <dbReference type="Google" id="ProtNLM"/>
    </source>
</evidence>
<keyword evidence="12" id="KW-1185">Reference proteome</keyword>
<evidence type="ECO:0000313" key="11">
    <source>
        <dbReference type="EMBL" id="MDR6844691.1"/>
    </source>
</evidence>
<evidence type="ECO:0000256" key="3">
    <source>
        <dbReference type="ARBA" id="ARBA00022729"/>
    </source>
</evidence>
<comment type="catalytic activity">
    <reaction evidence="1">
        <text>Hydrolysis of terminal, non-reducing alpha-D-galactose residues in alpha-D-galactosides, including galactose oligosaccharides, galactomannans and galactolipids.</text>
        <dbReference type="EC" id="3.2.1.22"/>
    </reaction>
</comment>
<dbReference type="Pfam" id="PF13229">
    <property type="entry name" value="Beta_helix"/>
    <property type="match status" value="1"/>
</dbReference>
<dbReference type="SUPFAM" id="SSF51126">
    <property type="entry name" value="Pectin lyase-like"/>
    <property type="match status" value="1"/>
</dbReference>
<keyword evidence="4" id="KW-0677">Repeat</keyword>
<evidence type="ECO:0000259" key="9">
    <source>
        <dbReference type="Pfam" id="PF23763"/>
    </source>
</evidence>
<dbReference type="InterPro" id="IPR006626">
    <property type="entry name" value="PbH1"/>
</dbReference>
<sequence>MIFSKVKSILFLFFLITFGVSGQVADTIKVTQFGVKSNSYSNASKGVREALEKCKGKQNVVIQLPGGRIDLWPEDAIKKEIYISNSTESDTLSKVKSIGFYFDNLENVTLDGNNTLVVLHGKMVSFALFNCQNIEIKNIQFDYERPTMSEVTVVSVSPSAIKMKIHPDSRYFIENGKIGFYGEGWKSNSHHTISLDKEKNLMRYSSFGPFLKSKAIQEENRTVLFEGDFAKEKYKDGDVLSIRDTYRDNCGGFITLSKDIVLSNVKMHFMHGLGIVSQFAENITLSKVVVAPREDSGRVIASFADCFHFSGCKGKILVDGCRTSGSHDDPMNVHGTHLKITEISQDKKIIIVQFMHHQTYGFEAFFAGDSISFVSPQTLKPIVSGKLKSAKLINKKEMELVLDGKISDKVKVGDVIENTTWTPEVTIKNSRFERTNTRGLLLTTSRKVLIENNIFYRTGMHAILIANDASSWFESGSVSDVTIRNNTFEECAYNSGTIINIAPENHELVEGYYVHRNIRIENNTFKIFDKPILSARSTDGLFFSNNTINQSDLLSAGSNENSFSLTACNNVVIKNNKFGTTWKPKITTDKMTKKQIKTDIKDLNSK</sequence>
<evidence type="ECO:0000259" key="8">
    <source>
        <dbReference type="Pfam" id="PF13229"/>
    </source>
</evidence>
<accession>A0ABU1S110</accession>
<evidence type="ECO:0000256" key="6">
    <source>
        <dbReference type="ARBA" id="ARBA00023295"/>
    </source>
</evidence>
<keyword evidence="5" id="KW-0378">Hydrolase</keyword>
<evidence type="ECO:0000256" key="7">
    <source>
        <dbReference type="SAM" id="SignalP"/>
    </source>
</evidence>
<evidence type="ECO:0000256" key="5">
    <source>
        <dbReference type="ARBA" id="ARBA00022801"/>
    </source>
</evidence>
<keyword evidence="6" id="KW-0326">Glycosidase</keyword>
<evidence type="ECO:0000313" key="12">
    <source>
        <dbReference type="Proteomes" id="UP001261871"/>
    </source>
</evidence>
<name>A0ABU1S110_9FLAO</name>
<feature type="domain" description="Right handed beta helix" evidence="8">
    <location>
        <begin position="418"/>
        <end position="578"/>
    </location>
</feature>
<dbReference type="Pfam" id="PF23764">
    <property type="entry name" value="Beta-barrel_GLAA-B_II"/>
    <property type="match status" value="1"/>
</dbReference>
<dbReference type="SMART" id="SM00710">
    <property type="entry name" value="PbH1"/>
    <property type="match status" value="6"/>
</dbReference>
<gene>
    <name evidence="11" type="ORF">J2W95_001382</name>
</gene>
<keyword evidence="3 7" id="KW-0732">Signal</keyword>
<feature type="signal peptide" evidence="7">
    <location>
        <begin position="1"/>
        <end position="22"/>
    </location>
</feature>
<evidence type="ECO:0000256" key="4">
    <source>
        <dbReference type="ARBA" id="ARBA00022737"/>
    </source>
</evidence>
<proteinExistence type="predicted"/>
<feature type="domain" description="GLAA-B beta-barrel" evidence="10">
    <location>
        <begin position="350"/>
        <end position="416"/>
    </location>
</feature>
<comment type="caution">
    <text evidence="11">The sequence shown here is derived from an EMBL/GenBank/DDBJ whole genome shotgun (WGS) entry which is preliminary data.</text>
</comment>
<dbReference type="InterPro" id="IPR012334">
    <property type="entry name" value="Pectin_lyas_fold"/>
</dbReference>
<dbReference type="Gene3D" id="2.160.20.10">
    <property type="entry name" value="Single-stranded right-handed beta-helix, Pectin lyase-like"/>
    <property type="match status" value="1"/>
</dbReference>
<organism evidence="11 12">
    <name type="scientific">Flavobacterium granuli</name>
    <dbReference type="NCBI Taxonomy" id="280093"/>
    <lineage>
        <taxon>Bacteria</taxon>
        <taxon>Pseudomonadati</taxon>
        <taxon>Bacteroidota</taxon>
        <taxon>Flavobacteriia</taxon>
        <taxon>Flavobacteriales</taxon>
        <taxon>Flavobacteriaceae</taxon>
        <taxon>Flavobacterium</taxon>
    </lineage>
</organism>
<dbReference type="InterPro" id="IPR056441">
    <property type="entry name" value="Beta-barrel_GLAA-B_II"/>
</dbReference>
<dbReference type="InterPro" id="IPR039448">
    <property type="entry name" value="Beta_helix"/>
</dbReference>
<dbReference type="Proteomes" id="UP001261871">
    <property type="component" value="Unassembled WGS sequence"/>
</dbReference>
<dbReference type="InterPro" id="IPR057275">
    <property type="entry name" value="Beta-barrel_GLAA-B_I"/>
</dbReference>
<evidence type="ECO:0000256" key="2">
    <source>
        <dbReference type="ARBA" id="ARBA00001271"/>
    </source>
</evidence>
<feature type="chain" id="PRO_5047454418" description="Right handed beta helix region" evidence="7">
    <location>
        <begin position="23"/>
        <end position="606"/>
    </location>
</feature>
<comment type="catalytic activity">
    <reaction evidence="2">
        <text>Hydrolysis of terminal, non-reducing branched (1-&gt;3)-alpha-D-galactosidic residues, producing free D-galactose.</text>
        <dbReference type="EC" id="3.2.1.n1"/>
    </reaction>
</comment>
<feature type="domain" description="GLAA-B beta-barrel" evidence="9">
    <location>
        <begin position="149"/>
        <end position="240"/>
    </location>
</feature>
<dbReference type="Pfam" id="PF23763">
    <property type="entry name" value="Beta-barrel_GLAA-B_I"/>
    <property type="match status" value="1"/>
</dbReference>
<dbReference type="RefSeq" id="WP_310005301.1">
    <property type="nucleotide sequence ID" value="NZ_JAVDTX010000002.1"/>
</dbReference>